<dbReference type="GO" id="GO:0005829">
    <property type="term" value="C:cytosol"/>
    <property type="evidence" value="ECO:0007669"/>
    <property type="project" value="TreeGrafter"/>
</dbReference>
<name>A0A364K8G1_9BACL</name>
<comment type="similarity">
    <text evidence="2 10">Belongs to the class-IV pyridoxal-phosphate-dependent aminotransferase family.</text>
</comment>
<accession>A0A364K8G1</accession>
<comment type="cofactor">
    <cofactor evidence="1 11">
        <name>pyridoxal 5'-phosphate</name>
        <dbReference type="ChEBI" id="CHEBI:597326"/>
    </cofactor>
</comment>
<evidence type="ECO:0000256" key="12">
    <source>
        <dbReference type="RuleBase" id="RU004520"/>
    </source>
</evidence>
<evidence type="ECO:0000256" key="5">
    <source>
        <dbReference type="ARBA" id="ARBA00021779"/>
    </source>
</evidence>
<keyword evidence="7" id="KW-0808">Transferase</keyword>
<dbReference type="AlphaFoldDB" id="A0A364K8G1"/>
<comment type="catalytic activity">
    <reaction evidence="9 12">
        <text>D-alanine + 2-oxoglutarate = D-glutamate + pyruvate</text>
        <dbReference type="Rhea" id="RHEA:15869"/>
        <dbReference type="ChEBI" id="CHEBI:15361"/>
        <dbReference type="ChEBI" id="CHEBI:16810"/>
        <dbReference type="ChEBI" id="CHEBI:29986"/>
        <dbReference type="ChEBI" id="CHEBI:57416"/>
        <dbReference type="EC" id="2.6.1.21"/>
    </reaction>
</comment>
<dbReference type="PANTHER" id="PTHR42743">
    <property type="entry name" value="AMINO-ACID AMINOTRANSFERASE"/>
    <property type="match status" value="1"/>
</dbReference>
<dbReference type="GO" id="GO:0030170">
    <property type="term" value="F:pyridoxal phosphate binding"/>
    <property type="evidence" value="ECO:0007669"/>
    <property type="project" value="InterPro"/>
</dbReference>
<dbReference type="InterPro" id="IPR005784">
    <property type="entry name" value="D_amino_transT"/>
</dbReference>
<dbReference type="PANTHER" id="PTHR42743:SF10">
    <property type="entry name" value="D-ALANINE AMINOTRANSFERASE"/>
    <property type="match status" value="1"/>
</dbReference>
<comment type="subunit">
    <text evidence="3">Homodimer.</text>
</comment>
<dbReference type="InterPro" id="IPR018300">
    <property type="entry name" value="Aminotrans_IV_CS"/>
</dbReference>
<evidence type="ECO:0000256" key="4">
    <source>
        <dbReference type="ARBA" id="ARBA00012874"/>
    </source>
</evidence>
<reference evidence="13 14" key="2">
    <citation type="submission" date="2018-06" db="EMBL/GenBank/DDBJ databases">
        <authorList>
            <person name="Zhirakovskaya E."/>
        </authorList>
    </citation>
    <scope>NUCLEOTIDE SEQUENCE [LARGE SCALE GENOMIC DNA]</scope>
    <source>
        <strain evidence="13 14">FBKL4.011</strain>
    </source>
</reference>
<dbReference type="Gene3D" id="3.30.470.10">
    <property type="match status" value="1"/>
</dbReference>
<dbReference type="FunFam" id="3.30.470.10:FF:000009">
    <property type="entry name" value="D-alanine aminotransferase"/>
    <property type="match status" value="1"/>
</dbReference>
<protein>
    <recommendedName>
        <fullName evidence="5 12">D-alanine aminotransferase</fullName>
        <ecNumber evidence="4 12">2.6.1.21</ecNumber>
    </recommendedName>
</protein>
<dbReference type="SUPFAM" id="SSF56752">
    <property type="entry name" value="D-aminoacid aminotransferase-like PLP-dependent enzymes"/>
    <property type="match status" value="1"/>
</dbReference>
<reference evidence="13 14" key="1">
    <citation type="submission" date="2018-06" db="EMBL/GenBank/DDBJ databases">
        <title>Thermoflavimicrobium daqus sp. nov., a thermophilic microbe isolated from Moutai-flavour Daqu.</title>
        <authorList>
            <person name="Wang X."/>
            <person name="Zhou H."/>
        </authorList>
    </citation>
    <scope>NUCLEOTIDE SEQUENCE [LARGE SCALE GENOMIC DNA]</scope>
    <source>
        <strain evidence="13 14">FBKL4.011</strain>
    </source>
</reference>
<comment type="function">
    <text evidence="12">Acts on the D-isomers of alanine, leucine, aspartate, glutamate, aminobutyrate, norvaline and asparagine. The enzyme transfers an amino group from a substrate D-amino acid to the pyridoxal phosphate cofactor to form pyridoxamine and an alpha-keto acid in the first half-reaction.</text>
</comment>
<dbReference type="InterPro" id="IPR043132">
    <property type="entry name" value="BCAT-like_C"/>
</dbReference>
<dbReference type="Proteomes" id="UP000251213">
    <property type="component" value="Unassembled WGS sequence"/>
</dbReference>
<evidence type="ECO:0000313" key="13">
    <source>
        <dbReference type="EMBL" id="RAL26591.1"/>
    </source>
</evidence>
<dbReference type="CDD" id="cd01558">
    <property type="entry name" value="D-AAT_like"/>
    <property type="match status" value="1"/>
</dbReference>
<evidence type="ECO:0000256" key="8">
    <source>
        <dbReference type="ARBA" id="ARBA00022898"/>
    </source>
</evidence>
<dbReference type="NCBIfam" id="TIGR01121">
    <property type="entry name" value="D_amino_aminoT"/>
    <property type="match status" value="1"/>
</dbReference>
<dbReference type="InterPro" id="IPR036038">
    <property type="entry name" value="Aminotransferase-like"/>
</dbReference>
<dbReference type="EC" id="2.6.1.21" evidence="4 12"/>
<dbReference type="GO" id="GO:0046394">
    <property type="term" value="P:carboxylic acid biosynthetic process"/>
    <property type="evidence" value="ECO:0007669"/>
    <property type="project" value="UniProtKB-ARBA"/>
</dbReference>
<evidence type="ECO:0000256" key="6">
    <source>
        <dbReference type="ARBA" id="ARBA00022576"/>
    </source>
</evidence>
<evidence type="ECO:0000256" key="9">
    <source>
        <dbReference type="ARBA" id="ARBA00047911"/>
    </source>
</evidence>
<dbReference type="FunFam" id="3.20.10.10:FF:000002">
    <property type="entry name" value="D-alanine aminotransferase"/>
    <property type="match status" value="1"/>
</dbReference>
<evidence type="ECO:0000313" key="14">
    <source>
        <dbReference type="Proteomes" id="UP000251213"/>
    </source>
</evidence>
<organism evidence="13 14">
    <name type="scientific">Thermoflavimicrobium daqui</name>
    <dbReference type="NCBI Taxonomy" id="2137476"/>
    <lineage>
        <taxon>Bacteria</taxon>
        <taxon>Bacillati</taxon>
        <taxon>Bacillota</taxon>
        <taxon>Bacilli</taxon>
        <taxon>Bacillales</taxon>
        <taxon>Thermoactinomycetaceae</taxon>
        <taxon>Thermoflavimicrobium</taxon>
    </lineage>
</organism>
<proteinExistence type="inferred from homology"/>
<dbReference type="Gene3D" id="3.20.10.10">
    <property type="entry name" value="D-amino Acid Aminotransferase, subunit A, domain 2"/>
    <property type="match status" value="1"/>
</dbReference>
<dbReference type="InterPro" id="IPR050571">
    <property type="entry name" value="Class-IV_PLP-Dep_Aminotrnsfr"/>
</dbReference>
<evidence type="ECO:0000256" key="2">
    <source>
        <dbReference type="ARBA" id="ARBA00009320"/>
    </source>
</evidence>
<keyword evidence="14" id="KW-1185">Reference proteome</keyword>
<keyword evidence="6" id="KW-0032">Aminotransferase</keyword>
<dbReference type="GO" id="GO:0008652">
    <property type="term" value="P:amino acid biosynthetic process"/>
    <property type="evidence" value="ECO:0007669"/>
    <property type="project" value="UniProtKB-ARBA"/>
</dbReference>
<dbReference type="InterPro" id="IPR043131">
    <property type="entry name" value="BCAT-like_N"/>
</dbReference>
<evidence type="ECO:0000256" key="7">
    <source>
        <dbReference type="ARBA" id="ARBA00022679"/>
    </source>
</evidence>
<keyword evidence="8 11" id="KW-0663">Pyridoxal phosphate</keyword>
<evidence type="ECO:0000256" key="1">
    <source>
        <dbReference type="ARBA" id="ARBA00001933"/>
    </source>
</evidence>
<sequence>MNKIGGKVQMILYDDHLIDRSEVKIDIEDRAYQFGDGVYEVIRVYQAHPFCMDEHLARLERSAREIYLQLPYEIEKIKSLLSQLIEKNNLQDGNIYIQISRGTAPRQHGFPKESRPLIIAYAQPNQRPLQDLKQGVRAITTQDIRWLRCDIKSLNLLGAVLAKQAAVENNAKEAILIRDGKVTEGSSTNIFFIKNGQLWTHPANHLILHGITRQVTLSLAEKLEIPVKQEAILESQIPEMDECFLTSTTMEICPIVQVNDQPIGNGHPGPITRKLQLEFEKQITQLHTVVN</sequence>
<gene>
    <name evidence="13" type="primary">dat</name>
    <name evidence="13" type="ORF">DL897_00630</name>
</gene>
<evidence type="ECO:0000256" key="10">
    <source>
        <dbReference type="RuleBase" id="RU004106"/>
    </source>
</evidence>
<comment type="caution">
    <text evidence="13">The sequence shown here is derived from an EMBL/GenBank/DDBJ whole genome shotgun (WGS) entry which is preliminary data.</text>
</comment>
<evidence type="ECO:0000256" key="3">
    <source>
        <dbReference type="ARBA" id="ARBA00011738"/>
    </source>
</evidence>
<dbReference type="OrthoDB" id="9805628at2"/>
<dbReference type="EMBL" id="QJKK01000001">
    <property type="protein sequence ID" value="RAL26591.1"/>
    <property type="molecule type" value="Genomic_DNA"/>
</dbReference>
<dbReference type="Pfam" id="PF01063">
    <property type="entry name" value="Aminotran_4"/>
    <property type="match status" value="1"/>
</dbReference>
<evidence type="ECO:0000256" key="11">
    <source>
        <dbReference type="RuleBase" id="RU004516"/>
    </source>
</evidence>
<dbReference type="PROSITE" id="PS00770">
    <property type="entry name" value="AA_TRANSFER_CLASS_4"/>
    <property type="match status" value="1"/>
</dbReference>
<dbReference type="GO" id="GO:0047810">
    <property type="term" value="F:D-alanine-2-oxoglutarate aminotransferase activity"/>
    <property type="evidence" value="ECO:0007669"/>
    <property type="project" value="UniProtKB-EC"/>
</dbReference>
<dbReference type="GO" id="GO:0046416">
    <property type="term" value="P:D-amino acid metabolic process"/>
    <property type="evidence" value="ECO:0007669"/>
    <property type="project" value="InterPro"/>
</dbReference>
<dbReference type="InterPro" id="IPR001544">
    <property type="entry name" value="Aminotrans_IV"/>
</dbReference>